<protein>
    <recommendedName>
        <fullName evidence="2">DUF3301 domain-containing protein</fullName>
    </recommendedName>
</protein>
<gene>
    <name evidence="1" type="ORF">MNBD_GAMMA26-473</name>
</gene>
<organism evidence="1">
    <name type="scientific">hydrothermal vent metagenome</name>
    <dbReference type="NCBI Taxonomy" id="652676"/>
    <lineage>
        <taxon>unclassified sequences</taxon>
        <taxon>metagenomes</taxon>
        <taxon>ecological metagenomes</taxon>
    </lineage>
</organism>
<dbReference type="Pfam" id="PF11743">
    <property type="entry name" value="DUF3301"/>
    <property type="match status" value="1"/>
</dbReference>
<dbReference type="EMBL" id="UOFX01000016">
    <property type="protein sequence ID" value="VAX06723.1"/>
    <property type="molecule type" value="Genomic_DNA"/>
</dbReference>
<evidence type="ECO:0008006" key="2">
    <source>
        <dbReference type="Google" id="ProtNLM"/>
    </source>
</evidence>
<accession>A0A3B1B447</accession>
<evidence type="ECO:0000313" key="1">
    <source>
        <dbReference type="EMBL" id="VAX06723.1"/>
    </source>
</evidence>
<dbReference type="AlphaFoldDB" id="A0A3B1B447"/>
<proteinExistence type="predicted"/>
<dbReference type="InterPro" id="IPR021732">
    <property type="entry name" value="DUF3301"/>
</dbReference>
<sequence>MHETIATVTLLAFIGWLILDSMRAQESAIEICTKACEERGVQLLDQTVSVHRIGIRWGMGGIRLRRIYRFDYSEDRESRHTGHLALVGTRLEELSMGLLSS</sequence>
<reference evidence="1" key="1">
    <citation type="submission" date="2018-06" db="EMBL/GenBank/DDBJ databases">
        <authorList>
            <person name="Zhirakovskaya E."/>
        </authorList>
    </citation>
    <scope>NUCLEOTIDE SEQUENCE</scope>
</reference>
<name>A0A3B1B447_9ZZZZ</name>